<reference evidence="2" key="1">
    <citation type="submission" date="2023-02" db="EMBL/GenBank/DDBJ databases">
        <title>Identification and recombinant expression of a fungal hydrolase from Papiliotrema laurentii that hydrolyzes apple cutin and clears colloidal polyester polyurethane.</title>
        <authorList>
            <consortium name="DOE Joint Genome Institute"/>
            <person name="Roman V.A."/>
            <person name="Bojanowski C."/>
            <person name="Crable B.R."/>
            <person name="Wagner D.N."/>
            <person name="Hung C.S."/>
            <person name="Nadeau L.J."/>
            <person name="Schratz L."/>
            <person name="Haridas S."/>
            <person name="Pangilinan J."/>
            <person name="Lipzen A."/>
            <person name="Na H."/>
            <person name="Yan M."/>
            <person name="Ng V."/>
            <person name="Grigoriev I.V."/>
            <person name="Spatafora J.W."/>
            <person name="Barlow D."/>
            <person name="Biffinger J."/>
            <person name="Kelley-Loughnane N."/>
            <person name="Varaljay V.A."/>
            <person name="Crookes-Goodson W.J."/>
        </authorList>
    </citation>
    <scope>NUCLEOTIDE SEQUENCE</scope>
    <source>
        <strain evidence="2">5307AH</strain>
    </source>
</reference>
<dbReference type="AlphaFoldDB" id="A0AAD9FSN3"/>
<evidence type="ECO:0000256" key="1">
    <source>
        <dbReference type="SAM" id="SignalP"/>
    </source>
</evidence>
<feature type="signal peptide" evidence="1">
    <location>
        <begin position="1"/>
        <end position="18"/>
    </location>
</feature>
<sequence length="138" mass="15324">MILAYLPFLLFASLFAQAAPAPYKPYYPWKPVSWTIAPKSIKADTTVTLSWKGGSGNGYEVYYIPQWEGQADYRAVDIASTSMTSVKWKTPPIDSYPEGTTFILAVNDVTEGQGSVWYDITGLLPFLPARGKPYRTKG</sequence>
<dbReference type="Proteomes" id="UP001182556">
    <property type="component" value="Unassembled WGS sequence"/>
</dbReference>
<feature type="chain" id="PRO_5041933313" description="Fibronectin type-III domain-containing protein" evidence="1">
    <location>
        <begin position="19"/>
        <end position="138"/>
    </location>
</feature>
<name>A0AAD9FSN3_PAPLA</name>
<gene>
    <name evidence="2" type="ORF">DB88DRAFT_189945</name>
</gene>
<keyword evidence="3" id="KW-1185">Reference proteome</keyword>
<evidence type="ECO:0000313" key="3">
    <source>
        <dbReference type="Proteomes" id="UP001182556"/>
    </source>
</evidence>
<proteinExistence type="predicted"/>
<evidence type="ECO:0000313" key="2">
    <source>
        <dbReference type="EMBL" id="KAK1925332.1"/>
    </source>
</evidence>
<accession>A0AAD9FSN3</accession>
<protein>
    <recommendedName>
        <fullName evidence="4">Fibronectin type-III domain-containing protein</fullName>
    </recommendedName>
</protein>
<organism evidence="2 3">
    <name type="scientific">Papiliotrema laurentii</name>
    <name type="common">Cryptococcus laurentii</name>
    <dbReference type="NCBI Taxonomy" id="5418"/>
    <lineage>
        <taxon>Eukaryota</taxon>
        <taxon>Fungi</taxon>
        <taxon>Dikarya</taxon>
        <taxon>Basidiomycota</taxon>
        <taxon>Agaricomycotina</taxon>
        <taxon>Tremellomycetes</taxon>
        <taxon>Tremellales</taxon>
        <taxon>Rhynchogastremaceae</taxon>
        <taxon>Papiliotrema</taxon>
    </lineage>
</organism>
<evidence type="ECO:0008006" key="4">
    <source>
        <dbReference type="Google" id="ProtNLM"/>
    </source>
</evidence>
<keyword evidence="1" id="KW-0732">Signal</keyword>
<comment type="caution">
    <text evidence="2">The sequence shown here is derived from an EMBL/GenBank/DDBJ whole genome shotgun (WGS) entry which is preliminary data.</text>
</comment>
<dbReference type="EMBL" id="JAODAN010000003">
    <property type="protein sequence ID" value="KAK1925332.1"/>
    <property type="molecule type" value="Genomic_DNA"/>
</dbReference>